<accession>A0ACC2IZH6</accession>
<dbReference type="EMBL" id="JAPESX010000601">
    <property type="protein sequence ID" value="KAJ8120533.1"/>
    <property type="molecule type" value="Genomic_DNA"/>
</dbReference>
<gene>
    <name evidence="1" type="ORF">ONZ43_g2780</name>
</gene>
<protein>
    <submittedName>
        <fullName evidence="1">Uncharacterized protein</fullName>
    </submittedName>
</protein>
<keyword evidence="2" id="KW-1185">Reference proteome</keyword>
<name>A0ACC2IZH6_9PEZI</name>
<organism evidence="1 2">
    <name type="scientific">Nemania bipapillata</name>
    <dbReference type="NCBI Taxonomy" id="110536"/>
    <lineage>
        <taxon>Eukaryota</taxon>
        <taxon>Fungi</taxon>
        <taxon>Dikarya</taxon>
        <taxon>Ascomycota</taxon>
        <taxon>Pezizomycotina</taxon>
        <taxon>Sordariomycetes</taxon>
        <taxon>Xylariomycetidae</taxon>
        <taxon>Xylariales</taxon>
        <taxon>Xylariaceae</taxon>
        <taxon>Nemania</taxon>
    </lineage>
</organism>
<proteinExistence type="predicted"/>
<evidence type="ECO:0000313" key="1">
    <source>
        <dbReference type="EMBL" id="KAJ8120533.1"/>
    </source>
</evidence>
<sequence>MSKLEMLSPDGRSRMWDKDANGYARGEGVAAVVLKTLSAAEADGDHIECIIRETATNQDGRTPGITMPSAAAQTQLIRDCYSRAGLDLSNPTHRPQYFEAHGTGTQAGDPIEAEAIKAAFFPDDSNIQRSQEKLLVGGIKTVIGHSESVAGLAGLIKTSLALQNSMVPPNLLFHELNPKLGPMYTNLQIPTSATPWPLVGSGLPRRASVNR</sequence>
<evidence type="ECO:0000313" key="2">
    <source>
        <dbReference type="Proteomes" id="UP001153334"/>
    </source>
</evidence>
<reference evidence="1" key="1">
    <citation type="submission" date="2022-11" db="EMBL/GenBank/DDBJ databases">
        <title>Genome Sequence of Nemania bipapillata.</title>
        <authorList>
            <person name="Buettner E."/>
        </authorList>
    </citation>
    <scope>NUCLEOTIDE SEQUENCE</scope>
    <source>
        <strain evidence="1">CP14</strain>
    </source>
</reference>
<comment type="caution">
    <text evidence="1">The sequence shown here is derived from an EMBL/GenBank/DDBJ whole genome shotgun (WGS) entry which is preliminary data.</text>
</comment>
<dbReference type="Proteomes" id="UP001153334">
    <property type="component" value="Unassembled WGS sequence"/>
</dbReference>